<sequence>MQGFVLILQNIAPPGQGADRSQSWTKVILSLALIAALSSFFVEVLVLKVFAVSVAAGLLALPVVLWGYARLMRNTAKGLAQRMQSVIGKDSEKKFLVSSDGEVFYRNDAARDDGLIESNLIKVLSVFIVDAQDTLSRLHDAARLKQHATETLVTRKGMTDLCVTHIEKDLFLWEVTGRSDATPAVPEDHSVPLITVGRNGSILFMNAAARSLFGDRLA</sequence>
<evidence type="ECO:0000313" key="2">
    <source>
        <dbReference type="EMBL" id="QTN35698.1"/>
    </source>
</evidence>
<feature type="transmembrane region" description="Helical" evidence="1">
    <location>
        <begin position="50"/>
        <end position="69"/>
    </location>
</feature>
<organism evidence="2 3">
    <name type="scientific">Cognatishimia activa</name>
    <dbReference type="NCBI Taxonomy" id="1715691"/>
    <lineage>
        <taxon>Bacteria</taxon>
        <taxon>Pseudomonadati</taxon>
        <taxon>Pseudomonadota</taxon>
        <taxon>Alphaproteobacteria</taxon>
        <taxon>Rhodobacterales</taxon>
        <taxon>Paracoccaceae</taxon>
        <taxon>Cognatishimia</taxon>
    </lineage>
</organism>
<dbReference type="KEGG" id="cact:HZ995_14680"/>
<evidence type="ECO:0000313" key="3">
    <source>
        <dbReference type="Proteomes" id="UP000665026"/>
    </source>
</evidence>
<accession>A0A975I717</accession>
<feature type="transmembrane region" description="Helical" evidence="1">
    <location>
        <begin position="27"/>
        <end position="44"/>
    </location>
</feature>
<keyword evidence="1" id="KW-1133">Transmembrane helix</keyword>
<proteinExistence type="predicted"/>
<dbReference type="AlphaFoldDB" id="A0A975I717"/>
<dbReference type="RefSeq" id="WP_209356402.1">
    <property type="nucleotide sequence ID" value="NZ_CP060010.1"/>
</dbReference>
<gene>
    <name evidence="2" type="ORF">HZ995_14680</name>
</gene>
<reference evidence="2" key="1">
    <citation type="submission" date="2020-07" db="EMBL/GenBank/DDBJ databases">
        <title>Genome sequences of bacteria associated with the marine, planktonic diatom Thalassiosira profunda strain ECT2AJA-044.</title>
        <authorList>
            <person name="Gargas C.B."/>
            <person name="Roberts W.R."/>
            <person name="Alverson A.J."/>
        </authorList>
    </citation>
    <scope>NUCLEOTIDE SEQUENCE</scope>
    <source>
        <strain evidence="2">ECT2AJA-044</strain>
    </source>
</reference>
<keyword evidence="1" id="KW-0812">Transmembrane</keyword>
<evidence type="ECO:0000256" key="1">
    <source>
        <dbReference type="SAM" id="Phobius"/>
    </source>
</evidence>
<keyword evidence="1" id="KW-0472">Membrane</keyword>
<name>A0A975I717_9RHOB</name>
<dbReference type="Proteomes" id="UP000665026">
    <property type="component" value="Chromosome"/>
</dbReference>
<dbReference type="EMBL" id="CP060010">
    <property type="protein sequence ID" value="QTN35698.1"/>
    <property type="molecule type" value="Genomic_DNA"/>
</dbReference>
<protein>
    <submittedName>
        <fullName evidence="2">Uncharacterized protein</fullName>
    </submittedName>
</protein>